<feature type="region of interest" description="Disordered" evidence="2">
    <location>
        <begin position="158"/>
        <end position="210"/>
    </location>
</feature>
<keyword evidence="1" id="KW-0175">Coiled coil</keyword>
<evidence type="ECO:0000313" key="4">
    <source>
        <dbReference type="Proteomes" id="UP000166492"/>
    </source>
</evidence>
<organism evidence="3 4">
    <name type="scientific">Grass carp reovirus</name>
    <name type="common">GCRV</name>
    <dbReference type="NCBI Taxonomy" id="128987"/>
    <lineage>
        <taxon>Viruses</taxon>
        <taxon>Riboviria</taxon>
        <taxon>Orthornavirae</taxon>
        <taxon>Duplornaviricota</taxon>
        <taxon>Resentoviricetes</taxon>
        <taxon>Reovirales</taxon>
        <taxon>Spinareoviridae</taxon>
        <taxon>Aquareovirus</taxon>
        <taxon>Aquareovirus ctenopharyngodontis</taxon>
    </lineage>
</organism>
<dbReference type="EMBL" id="KM880068">
    <property type="protein sequence ID" value="AJQ21750.1"/>
    <property type="molecule type" value="Genomic_RNA"/>
</dbReference>
<feature type="compositionally biased region" description="Basic and acidic residues" evidence="2">
    <location>
        <begin position="176"/>
        <end position="185"/>
    </location>
</feature>
<evidence type="ECO:0000256" key="2">
    <source>
        <dbReference type="SAM" id="MobiDB-lite"/>
    </source>
</evidence>
<dbReference type="Proteomes" id="UP000166492">
    <property type="component" value="Genome"/>
</dbReference>
<feature type="coiled-coil region" evidence="1">
    <location>
        <begin position="573"/>
        <end position="635"/>
    </location>
</feature>
<sequence length="716" mass="79122">MAMRPSSVGSRSFRYQYMNSPTHGKSQRSLPKLNLSDTQLIRDVPKMLTSGSQTSKITLTLGDKQFSDVLLPSRQKWNDHTDLLSRYISMRADGTERDVHSFQELVHLISTKMKQDGFDWSSNIPEFADYVSTLTSNEPQPLDTISLTSSFAQLPSESPAQSVIVSERSYRPTRQRAAEVRREPQSDTSDSDSRCPPGREPPYGKGRMDPETYNIERKAYLLGDPYAVPPHENSSAYFAAFCLTQLRAHATGFFSNSAAGTLLATRDEQLILLSPLYSAVEHSESGESFYHIYDRVKHASDPLATFTILYVDQLLSGTTNSEPLLRAIDGKLLINITPTALVWLCEHNLSDGLMSCQARRIILGVDHLMSRLDSTAALLACLLMDHKLSFLRHAPLMVFRFLMTELTSTHRVAMLKSFIAHAARLPNLHAFYGPDRFTRLIDFMSISAPAAPDPTPLHDAESHLAEIQKLMAGIKLQTSSCDAAIRDIQLSRSMFETALATLRDRSSASANLDTSLLDTYLKEHTCINVKEGPLLLTLGIANDKVNGMLASRHARLDEFKALCSSKSGNADATMALKAQIDELRTANEHLTAENVSTIGELALAHKEIISKDETIAALRDEMRALETRVTALTAEHEMDQHTIARLSSLAKLEHSPNYSHHRPPPPTFSDLTAQMSGASAAITQSERSLMSASCIGASAANLDKVSINDLFYDSGH</sequence>
<proteinExistence type="predicted"/>
<reference evidence="4" key="1">
    <citation type="journal article" date="2013" name="J. Gen. Virol.">
        <title>Quantitative in vivo and in vitro characterization of co-infection by two genetically distant grass carp reoviruses.</title>
        <authorList>
            <person name="Wang T."/>
            <person name="Li J."/>
            <person name="Lu L."/>
        </authorList>
    </citation>
    <scope>NUCLEOTIDE SEQUENCE [LARGE SCALE GENOMIC DNA]</scope>
</reference>
<evidence type="ECO:0000313" key="3">
    <source>
        <dbReference type="EMBL" id="AJQ21750.1"/>
    </source>
</evidence>
<accession>A0A0C5PTB9</accession>
<name>A0A0C5PTB9_GCRV</name>
<protein>
    <submittedName>
        <fullName evidence="3">NS79</fullName>
    </submittedName>
</protein>
<evidence type="ECO:0000256" key="1">
    <source>
        <dbReference type="SAM" id="Coils"/>
    </source>
</evidence>